<proteinExistence type="predicted"/>
<organism evidence="2 3">
    <name type="scientific">Gossypium mustelinum</name>
    <name type="common">Cotton</name>
    <name type="synonym">Gossypium caicoense</name>
    <dbReference type="NCBI Taxonomy" id="34275"/>
    <lineage>
        <taxon>Eukaryota</taxon>
        <taxon>Viridiplantae</taxon>
        <taxon>Streptophyta</taxon>
        <taxon>Embryophyta</taxon>
        <taxon>Tracheophyta</taxon>
        <taxon>Spermatophyta</taxon>
        <taxon>Magnoliopsida</taxon>
        <taxon>eudicotyledons</taxon>
        <taxon>Gunneridae</taxon>
        <taxon>Pentapetalae</taxon>
        <taxon>rosids</taxon>
        <taxon>malvids</taxon>
        <taxon>Malvales</taxon>
        <taxon>Malvaceae</taxon>
        <taxon>Malvoideae</taxon>
        <taxon>Gossypium</taxon>
    </lineage>
</organism>
<name>A0A5D2VBR5_GOSMU</name>
<feature type="chain" id="PRO_5022847035" evidence="1">
    <location>
        <begin position="20"/>
        <end position="47"/>
    </location>
</feature>
<evidence type="ECO:0000313" key="3">
    <source>
        <dbReference type="Proteomes" id="UP000323597"/>
    </source>
</evidence>
<keyword evidence="1" id="KW-0732">Signal</keyword>
<feature type="signal peptide" evidence="1">
    <location>
        <begin position="1"/>
        <end position="19"/>
    </location>
</feature>
<evidence type="ECO:0000256" key="1">
    <source>
        <dbReference type="SAM" id="SignalP"/>
    </source>
</evidence>
<dbReference type="Proteomes" id="UP000323597">
    <property type="component" value="Chromosome D04"/>
</dbReference>
<accession>A0A5D2VBR5</accession>
<dbReference type="AlphaFoldDB" id="A0A5D2VBR5"/>
<gene>
    <name evidence="2" type="ORF">E1A91_D04G087700v1</name>
</gene>
<protein>
    <submittedName>
        <fullName evidence="2">Uncharacterized protein</fullName>
    </submittedName>
</protein>
<reference evidence="2 3" key="1">
    <citation type="submission" date="2019-07" db="EMBL/GenBank/DDBJ databases">
        <title>WGS assembly of Gossypium mustelinum.</title>
        <authorList>
            <person name="Chen Z.J."/>
            <person name="Sreedasyam A."/>
            <person name="Ando A."/>
            <person name="Song Q."/>
            <person name="De L."/>
            <person name="Hulse-Kemp A."/>
            <person name="Ding M."/>
            <person name="Ye W."/>
            <person name="Kirkbride R."/>
            <person name="Jenkins J."/>
            <person name="Plott C."/>
            <person name="Lovell J."/>
            <person name="Lin Y.-M."/>
            <person name="Vaughn R."/>
            <person name="Liu B."/>
            <person name="Li W."/>
            <person name="Simpson S."/>
            <person name="Scheffler B."/>
            <person name="Saski C."/>
            <person name="Grover C."/>
            <person name="Hu G."/>
            <person name="Conover J."/>
            <person name="Carlson J."/>
            <person name="Shu S."/>
            <person name="Boston L."/>
            <person name="Williams M."/>
            <person name="Peterson D."/>
            <person name="Mcgee K."/>
            <person name="Jones D."/>
            <person name="Wendel J."/>
            <person name="Stelly D."/>
            <person name="Grimwood J."/>
            <person name="Schmutz J."/>
        </authorList>
    </citation>
    <scope>NUCLEOTIDE SEQUENCE [LARGE SCALE GENOMIC DNA]</scope>
    <source>
        <strain evidence="2">1408120.09</strain>
    </source>
</reference>
<evidence type="ECO:0000313" key="2">
    <source>
        <dbReference type="EMBL" id="TYI86757.1"/>
    </source>
</evidence>
<dbReference type="EMBL" id="CM017652">
    <property type="protein sequence ID" value="TYI86757.1"/>
    <property type="molecule type" value="Genomic_DNA"/>
</dbReference>
<keyword evidence="3" id="KW-1185">Reference proteome</keyword>
<sequence length="47" mass="5518">MGAFIHFVIINLEIHCVVGQNRISWKIQTMSNIPINQTSPFFQYQPR</sequence>